<evidence type="ECO:0000313" key="2">
    <source>
        <dbReference type="Proteomes" id="UP000000561"/>
    </source>
</evidence>
<sequence length="139" mass="15792">MRDQNSQDEVASARVEDRGRDRRWTLTACYRDWTRLDRLGNRSELALDPDLVHVRVHRCRHDRLLLDVHGALDDANLVLWLVDLVSSSLAALMTCEQASGQSRSCLAIPVLKRARLQCDVMLPHRAVYLGYGVLVCGVR</sequence>
<name>A0A0D1CT71_MYCMD</name>
<dbReference type="KEGG" id="uma:UMAG_10078"/>
<dbReference type="Proteomes" id="UP000000561">
    <property type="component" value="Chromosome 5"/>
</dbReference>
<dbReference type="InParanoid" id="A0A0D1CT71"/>
<protein>
    <submittedName>
        <fullName evidence="1">Uncharacterized protein</fullName>
    </submittedName>
</protein>
<organism evidence="1 2">
    <name type="scientific">Mycosarcoma maydis</name>
    <name type="common">Corn smut fungus</name>
    <name type="synonym">Ustilago maydis</name>
    <dbReference type="NCBI Taxonomy" id="5270"/>
    <lineage>
        <taxon>Eukaryota</taxon>
        <taxon>Fungi</taxon>
        <taxon>Dikarya</taxon>
        <taxon>Basidiomycota</taxon>
        <taxon>Ustilaginomycotina</taxon>
        <taxon>Ustilaginomycetes</taxon>
        <taxon>Ustilaginales</taxon>
        <taxon>Ustilaginaceae</taxon>
        <taxon>Mycosarcoma</taxon>
    </lineage>
</organism>
<proteinExistence type="predicted"/>
<keyword evidence="2" id="KW-1185">Reference proteome</keyword>
<dbReference type="AlphaFoldDB" id="A0A0D1CT71"/>
<evidence type="ECO:0000313" key="1">
    <source>
        <dbReference type="EMBL" id="KIS69713.1"/>
    </source>
</evidence>
<dbReference type="VEuPathDB" id="FungiDB:UMAG_10078"/>
<reference evidence="1 2" key="1">
    <citation type="journal article" date="2006" name="Nature">
        <title>Insights from the genome of the biotrophic fungal plant pathogen Ustilago maydis.</title>
        <authorList>
            <person name="Kamper J."/>
            <person name="Kahmann R."/>
            <person name="Bolker M."/>
            <person name="Ma L.J."/>
            <person name="Brefort T."/>
            <person name="Saville B.J."/>
            <person name="Banuett F."/>
            <person name="Kronstad J.W."/>
            <person name="Gold S.E."/>
            <person name="Muller O."/>
            <person name="Perlin M.H."/>
            <person name="Wosten H.A."/>
            <person name="de Vries R."/>
            <person name="Ruiz-Herrera J."/>
            <person name="Reynaga-Pena C.G."/>
            <person name="Snetselaar K."/>
            <person name="McCann M."/>
            <person name="Perez-Martin J."/>
            <person name="Feldbrugge M."/>
            <person name="Basse C.W."/>
            <person name="Steinberg G."/>
            <person name="Ibeas J.I."/>
            <person name="Holloman W."/>
            <person name="Guzman P."/>
            <person name="Farman M."/>
            <person name="Stajich J.E."/>
            <person name="Sentandreu R."/>
            <person name="Gonzalez-Prieto J.M."/>
            <person name="Kennell J.C."/>
            <person name="Molina L."/>
            <person name="Schirawski J."/>
            <person name="Mendoza-Mendoza A."/>
            <person name="Greilinger D."/>
            <person name="Munch K."/>
            <person name="Rossel N."/>
            <person name="Scherer M."/>
            <person name="Vranes M."/>
            <person name="Ladendorf O."/>
            <person name="Vincon V."/>
            <person name="Fuchs U."/>
            <person name="Sandrock B."/>
            <person name="Meng S."/>
            <person name="Ho E.C."/>
            <person name="Cahill M.J."/>
            <person name="Boyce K.J."/>
            <person name="Klose J."/>
            <person name="Klosterman S.J."/>
            <person name="Deelstra H.J."/>
            <person name="Ortiz-Castellanos L."/>
            <person name="Li W."/>
            <person name="Sanchez-Alonso P."/>
            <person name="Schreier P.H."/>
            <person name="Hauser-Hahn I."/>
            <person name="Vaupel M."/>
            <person name="Koopmann E."/>
            <person name="Friedrich G."/>
            <person name="Voss H."/>
            <person name="Schluter T."/>
            <person name="Margolis J."/>
            <person name="Platt D."/>
            <person name="Swimmer C."/>
            <person name="Gnirke A."/>
            <person name="Chen F."/>
            <person name="Vysotskaia V."/>
            <person name="Mannhaupt G."/>
            <person name="Guldener U."/>
            <person name="Munsterkotter M."/>
            <person name="Haase D."/>
            <person name="Oesterheld M."/>
            <person name="Mewes H.W."/>
            <person name="Mauceli E.W."/>
            <person name="DeCaprio D."/>
            <person name="Wade C.M."/>
            <person name="Butler J."/>
            <person name="Young S."/>
            <person name="Jaffe D.B."/>
            <person name="Calvo S."/>
            <person name="Nusbaum C."/>
            <person name="Galagan J."/>
            <person name="Birren B.W."/>
        </authorList>
    </citation>
    <scope>NUCLEOTIDE SEQUENCE [LARGE SCALE GENOMIC DNA]</scope>
    <source>
        <strain evidence="2">DSM 14603 / FGSC 9021 / UM521</strain>
    </source>
</reference>
<dbReference type="RefSeq" id="XP_011388805.1">
    <property type="nucleotide sequence ID" value="XM_011390503.1"/>
</dbReference>
<accession>A0A0D1CT71</accession>
<dbReference type="GeneID" id="23566152"/>
<gene>
    <name evidence="1" type="ORF">UMAG_10078</name>
</gene>
<dbReference type="EMBL" id="CM003144">
    <property type="protein sequence ID" value="KIS69713.1"/>
    <property type="molecule type" value="Genomic_DNA"/>
</dbReference>